<keyword evidence="4" id="KW-1003">Cell membrane</keyword>
<evidence type="ECO:0000256" key="7">
    <source>
        <dbReference type="ARBA" id="ARBA00023136"/>
    </source>
</evidence>
<dbReference type="InterPro" id="IPR045863">
    <property type="entry name" value="CorA_TM1_TM2"/>
</dbReference>
<keyword evidence="6 8" id="KW-1133">Transmembrane helix</keyword>
<evidence type="ECO:0000256" key="4">
    <source>
        <dbReference type="ARBA" id="ARBA00022475"/>
    </source>
</evidence>
<protein>
    <submittedName>
        <fullName evidence="9">Magnesium transporter CorA</fullName>
    </submittedName>
</protein>
<keyword evidence="5 8" id="KW-0812">Transmembrane</keyword>
<sequence>MFASSGRIVFTGASAAGRSREPFRGRAAGIYSVVMDRTRLYRNGVLVKENFPIEDVSECIGEPGAVVWFDICSPTEADLTKIGEELSLHELAVEDALHDNQRPKLDSYDSHLFITVYAAELVDRKIELVELSIFVMKNALVTVRENGDFDIEAVVRRWDASPEMAKYGVPYLLHGLLDHIVDGYFEVLQPLDDRVEALEDELFNGLPDDLRPRHRETFQLRKNLVRFRRLAMPMRDVVGSLLRRGGEVLDPALIPYYQDVHDHTLRAAEWTDSLRELLGNIREAHQNQQGFKLNQIMKKVTSWAAIIAVPTLITGFYGQNVPYPGSGEPIGFWSSTVLIVAGSLMLYRMFKKRDWL</sequence>
<evidence type="ECO:0000256" key="2">
    <source>
        <dbReference type="ARBA" id="ARBA00009765"/>
    </source>
</evidence>
<reference evidence="9" key="1">
    <citation type="submission" date="2021-01" db="EMBL/GenBank/DDBJ databases">
        <title>Whole genome shotgun sequence of Planobispora rosea NBRC 15558.</title>
        <authorList>
            <person name="Komaki H."/>
            <person name="Tamura T."/>
        </authorList>
    </citation>
    <scope>NUCLEOTIDE SEQUENCE</scope>
    <source>
        <strain evidence="9">NBRC 15558</strain>
    </source>
</reference>
<gene>
    <name evidence="9" type="ORF">Pro02_27860</name>
</gene>
<accession>A0A8J3WCT6</accession>
<dbReference type="SUPFAM" id="SSF143865">
    <property type="entry name" value="CorA soluble domain-like"/>
    <property type="match status" value="1"/>
</dbReference>
<comment type="caution">
    <text evidence="9">The sequence shown here is derived from an EMBL/GenBank/DDBJ whole genome shotgun (WGS) entry which is preliminary data.</text>
</comment>
<dbReference type="PANTHER" id="PTHR46494">
    <property type="entry name" value="CORA FAMILY METAL ION TRANSPORTER (EUROFUNG)"/>
    <property type="match status" value="1"/>
</dbReference>
<evidence type="ECO:0000256" key="8">
    <source>
        <dbReference type="SAM" id="Phobius"/>
    </source>
</evidence>
<evidence type="ECO:0000256" key="5">
    <source>
        <dbReference type="ARBA" id="ARBA00022692"/>
    </source>
</evidence>
<dbReference type="GO" id="GO:0050897">
    <property type="term" value="F:cobalt ion binding"/>
    <property type="evidence" value="ECO:0007669"/>
    <property type="project" value="TreeGrafter"/>
</dbReference>
<dbReference type="AlphaFoldDB" id="A0A8J3WCT6"/>
<dbReference type="GO" id="GO:0005886">
    <property type="term" value="C:plasma membrane"/>
    <property type="evidence" value="ECO:0007669"/>
    <property type="project" value="UniProtKB-SubCell"/>
</dbReference>
<evidence type="ECO:0000256" key="1">
    <source>
        <dbReference type="ARBA" id="ARBA00004651"/>
    </source>
</evidence>
<dbReference type="PANTHER" id="PTHR46494:SF1">
    <property type="entry name" value="CORA FAMILY METAL ION TRANSPORTER (EUROFUNG)"/>
    <property type="match status" value="1"/>
</dbReference>
<comment type="subcellular location">
    <subcellularLocation>
        <location evidence="1">Cell membrane</location>
        <topology evidence="1">Multi-pass membrane protein</topology>
    </subcellularLocation>
</comment>
<feature type="transmembrane region" description="Helical" evidence="8">
    <location>
        <begin position="330"/>
        <end position="350"/>
    </location>
</feature>
<comment type="similarity">
    <text evidence="2">Belongs to the CorA metal ion transporter (MIT) (TC 1.A.35) family.</text>
</comment>
<dbReference type="InterPro" id="IPR045861">
    <property type="entry name" value="CorA_cytoplasmic_dom"/>
</dbReference>
<evidence type="ECO:0000313" key="10">
    <source>
        <dbReference type="Proteomes" id="UP000655044"/>
    </source>
</evidence>
<keyword evidence="7 8" id="KW-0472">Membrane</keyword>
<dbReference type="Pfam" id="PF01544">
    <property type="entry name" value="CorA"/>
    <property type="match status" value="1"/>
</dbReference>
<dbReference type="GO" id="GO:0000287">
    <property type="term" value="F:magnesium ion binding"/>
    <property type="evidence" value="ECO:0007669"/>
    <property type="project" value="TreeGrafter"/>
</dbReference>
<evidence type="ECO:0000313" key="9">
    <source>
        <dbReference type="EMBL" id="GIH84378.1"/>
    </source>
</evidence>
<name>A0A8J3WCT6_PLARO</name>
<organism evidence="9 10">
    <name type="scientific">Planobispora rosea</name>
    <dbReference type="NCBI Taxonomy" id="35762"/>
    <lineage>
        <taxon>Bacteria</taxon>
        <taxon>Bacillati</taxon>
        <taxon>Actinomycetota</taxon>
        <taxon>Actinomycetes</taxon>
        <taxon>Streptosporangiales</taxon>
        <taxon>Streptosporangiaceae</taxon>
        <taxon>Planobispora</taxon>
    </lineage>
</organism>
<dbReference type="Gene3D" id="1.20.58.340">
    <property type="entry name" value="Magnesium transport protein CorA, transmembrane region"/>
    <property type="match status" value="2"/>
</dbReference>
<feature type="transmembrane region" description="Helical" evidence="8">
    <location>
        <begin position="300"/>
        <end position="318"/>
    </location>
</feature>
<dbReference type="Proteomes" id="UP000655044">
    <property type="component" value="Unassembled WGS sequence"/>
</dbReference>
<dbReference type="GO" id="GO:0015087">
    <property type="term" value="F:cobalt ion transmembrane transporter activity"/>
    <property type="evidence" value="ECO:0007669"/>
    <property type="project" value="TreeGrafter"/>
</dbReference>
<proteinExistence type="inferred from homology"/>
<dbReference type="GO" id="GO:0015095">
    <property type="term" value="F:magnesium ion transmembrane transporter activity"/>
    <property type="evidence" value="ECO:0007669"/>
    <property type="project" value="TreeGrafter"/>
</dbReference>
<keyword evidence="10" id="KW-1185">Reference proteome</keyword>
<dbReference type="CDD" id="cd12822">
    <property type="entry name" value="TmCorA-like"/>
    <property type="match status" value="1"/>
</dbReference>
<dbReference type="SUPFAM" id="SSF144083">
    <property type="entry name" value="Magnesium transport protein CorA, transmembrane region"/>
    <property type="match status" value="1"/>
</dbReference>
<dbReference type="Gene3D" id="3.30.460.20">
    <property type="entry name" value="CorA soluble domain-like"/>
    <property type="match status" value="1"/>
</dbReference>
<evidence type="ECO:0000256" key="3">
    <source>
        <dbReference type="ARBA" id="ARBA00022448"/>
    </source>
</evidence>
<dbReference type="EMBL" id="BOOI01000023">
    <property type="protein sequence ID" value="GIH84378.1"/>
    <property type="molecule type" value="Genomic_DNA"/>
</dbReference>
<evidence type="ECO:0000256" key="6">
    <source>
        <dbReference type="ARBA" id="ARBA00022989"/>
    </source>
</evidence>
<keyword evidence="3" id="KW-0813">Transport</keyword>
<dbReference type="InterPro" id="IPR002523">
    <property type="entry name" value="MgTranspt_CorA/ZnTranspt_ZntB"/>
</dbReference>